<dbReference type="PROSITE" id="PS00216">
    <property type="entry name" value="SUGAR_TRANSPORT_1"/>
    <property type="match status" value="1"/>
</dbReference>
<dbReference type="EMBL" id="JBHMCY010000036">
    <property type="protein sequence ID" value="MFB9464887.1"/>
    <property type="molecule type" value="Genomic_DNA"/>
</dbReference>
<reference evidence="7 8" key="1">
    <citation type="submission" date="2024-09" db="EMBL/GenBank/DDBJ databases">
        <authorList>
            <person name="Sun Q."/>
            <person name="Mori K."/>
        </authorList>
    </citation>
    <scope>NUCLEOTIDE SEQUENCE [LARGE SCALE GENOMIC DNA]</scope>
    <source>
        <strain evidence="7 8">JCM 6917</strain>
    </source>
</reference>
<comment type="subcellular location">
    <subcellularLocation>
        <location evidence="1">Cell membrane</location>
        <topology evidence="1">Multi-pass membrane protein</topology>
    </subcellularLocation>
</comment>
<keyword evidence="4 5" id="KW-0472">Membrane</keyword>
<protein>
    <submittedName>
        <fullName evidence="7">MFS transporter</fullName>
    </submittedName>
</protein>
<evidence type="ECO:0000313" key="8">
    <source>
        <dbReference type="Proteomes" id="UP001589709"/>
    </source>
</evidence>
<dbReference type="InterPro" id="IPR036259">
    <property type="entry name" value="MFS_trans_sf"/>
</dbReference>
<keyword evidence="8" id="KW-1185">Reference proteome</keyword>
<comment type="caution">
    <text evidence="7">The sequence shown here is derived from an EMBL/GenBank/DDBJ whole genome shotgun (WGS) entry which is preliminary data.</text>
</comment>
<evidence type="ECO:0000256" key="3">
    <source>
        <dbReference type="ARBA" id="ARBA00022989"/>
    </source>
</evidence>
<feature type="transmembrane region" description="Helical" evidence="5">
    <location>
        <begin position="84"/>
        <end position="104"/>
    </location>
</feature>
<name>A0ABV5N3L8_9ACTN</name>
<dbReference type="InterPro" id="IPR011701">
    <property type="entry name" value="MFS"/>
</dbReference>
<proteinExistence type="predicted"/>
<feature type="transmembrane region" description="Helical" evidence="5">
    <location>
        <begin position="110"/>
        <end position="132"/>
    </location>
</feature>
<keyword evidence="2 5" id="KW-0812">Transmembrane</keyword>
<feature type="transmembrane region" description="Helical" evidence="5">
    <location>
        <begin position="375"/>
        <end position="398"/>
    </location>
</feature>
<feature type="transmembrane region" description="Helical" evidence="5">
    <location>
        <begin position="173"/>
        <end position="194"/>
    </location>
</feature>
<evidence type="ECO:0000256" key="1">
    <source>
        <dbReference type="ARBA" id="ARBA00004651"/>
    </source>
</evidence>
<dbReference type="Pfam" id="PF07690">
    <property type="entry name" value="MFS_1"/>
    <property type="match status" value="1"/>
</dbReference>
<dbReference type="PANTHER" id="PTHR23508">
    <property type="entry name" value="CARBOXYLIC ACID TRANSPORTER PROTEIN HOMOLOG"/>
    <property type="match status" value="1"/>
</dbReference>
<dbReference type="Gene3D" id="1.20.1250.20">
    <property type="entry name" value="MFS general substrate transporter like domains"/>
    <property type="match status" value="1"/>
</dbReference>
<evidence type="ECO:0000256" key="2">
    <source>
        <dbReference type="ARBA" id="ARBA00022692"/>
    </source>
</evidence>
<accession>A0ABV5N3L8</accession>
<feature type="transmembrane region" description="Helical" evidence="5">
    <location>
        <begin position="404"/>
        <end position="425"/>
    </location>
</feature>
<dbReference type="PROSITE" id="PS50850">
    <property type="entry name" value="MFS"/>
    <property type="match status" value="1"/>
</dbReference>
<sequence length="448" mass="45943">MSIRDTIDAAPFSRYQVRVVVLCLILCMVDGYDLLVSAFAASGIAKEWGLSGSQVGLVLSSGLVGTGLGSAILAPLADRFGRRPLTVGCLAISTVGMALATFSTGLETLVAYRLITGLGVGGLVASLPVLIAEYSPRRRQGTAIALYTTGLPLGGVLGGMVAGLLISEYGWRSSFAVGAVISGLMLVVIAVALPESIDYLVTRRPPNALARINALLLRMGHTPLEELPAPGTEVARGVRSEVIRGRNGVKTTLLWASFFVLMASFYFAASWTPKLLEQSGASAEQGLSGGMLLNVGGVVATLGFGLLALTVSKRTLTAGSMVAMAVTFVGMSFALGNLTATLIVAVAVGIAMNAAAAGIYTIAPELYPAEVRTTAVGWAAAFGRLGAICSPVLAGVLIDRAWTPGSLFVLFAVPTVAAAAAVLAMTRLGKTTGTSPAGARRELASPLN</sequence>
<dbReference type="RefSeq" id="WP_381347725.1">
    <property type="nucleotide sequence ID" value="NZ_JBHMCY010000036.1"/>
</dbReference>
<feature type="transmembrane region" description="Helical" evidence="5">
    <location>
        <begin position="253"/>
        <end position="271"/>
    </location>
</feature>
<keyword evidence="3 5" id="KW-1133">Transmembrane helix</keyword>
<dbReference type="InterPro" id="IPR005829">
    <property type="entry name" value="Sugar_transporter_CS"/>
</dbReference>
<organism evidence="7 8">
    <name type="scientific">Streptomyces cinereospinus</name>
    <dbReference type="NCBI Taxonomy" id="285561"/>
    <lineage>
        <taxon>Bacteria</taxon>
        <taxon>Bacillati</taxon>
        <taxon>Actinomycetota</taxon>
        <taxon>Actinomycetes</taxon>
        <taxon>Kitasatosporales</taxon>
        <taxon>Streptomycetaceae</taxon>
        <taxon>Streptomyces</taxon>
    </lineage>
</organism>
<dbReference type="Proteomes" id="UP001589709">
    <property type="component" value="Unassembled WGS sequence"/>
</dbReference>
<evidence type="ECO:0000256" key="4">
    <source>
        <dbReference type="ARBA" id="ARBA00023136"/>
    </source>
</evidence>
<dbReference type="SUPFAM" id="SSF103473">
    <property type="entry name" value="MFS general substrate transporter"/>
    <property type="match status" value="1"/>
</dbReference>
<evidence type="ECO:0000259" key="6">
    <source>
        <dbReference type="PROSITE" id="PS50850"/>
    </source>
</evidence>
<feature type="transmembrane region" description="Helical" evidence="5">
    <location>
        <begin position="57"/>
        <end position="77"/>
    </location>
</feature>
<dbReference type="InterPro" id="IPR020846">
    <property type="entry name" value="MFS_dom"/>
</dbReference>
<evidence type="ECO:0000256" key="5">
    <source>
        <dbReference type="SAM" id="Phobius"/>
    </source>
</evidence>
<dbReference type="PANTHER" id="PTHR23508:SF10">
    <property type="entry name" value="CARBOXYLIC ACID TRANSPORTER PROTEIN HOMOLOG"/>
    <property type="match status" value="1"/>
</dbReference>
<feature type="domain" description="Major facilitator superfamily (MFS) profile" evidence="6">
    <location>
        <begin position="19"/>
        <end position="430"/>
    </location>
</feature>
<evidence type="ECO:0000313" key="7">
    <source>
        <dbReference type="EMBL" id="MFB9464887.1"/>
    </source>
</evidence>
<feature type="transmembrane region" description="Helical" evidence="5">
    <location>
        <begin position="291"/>
        <end position="309"/>
    </location>
</feature>
<gene>
    <name evidence="7" type="ORF">ACFF45_19775</name>
</gene>
<feature type="transmembrane region" description="Helical" evidence="5">
    <location>
        <begin position="20"/>
        <end position="45"/>
    </location>
</feature>
<feature type="transmembrane region" description="Helical" evidence="5">
    <location>
        <begin position="316"/>
        <end position="336"/>
    </location>
</feature>
<feature type="transmembrane region" description="Helical" evidence="5">
    <location>
        <begin position="342"/>
        <end position="363"/>
    </location>
</feature>
<feature type="transmembrane region" description="Helical" evidence="5">
    <location>
        <begin position="144"/>
        <end position="167"/>
    </location>
</feature>